<sequence length="258" mass="30778">MVKWQNGRMVRQRERQKAEMLIAGYSKQPSSHRSSREVDRWMRGRRPLTLPQGVLPQNWSEARQIVLSPVWCSKPRLTTGVHLTLHRYEFYGLRFDTARHVALAKTYARRIPESTQKAKPHTHGQIHVVWCPWLRRTATKCKHSRNPLKGYLLGFDLSWRAVYPLLKYDWRPKKIFWSDDQAMRRATVKQHTTQMNQGATNSVFQTTVQRSLLRLVLRSRRLVHAPMLTASHQQRRMEFSYRYRNWASNERRQVEFSD</sequence>
<accession>A0A8X6WK88</accession>
<keyword evidence="2" id="KW-1185">Reference proteome</keyword>
<reference evidence="1" key="1">
    <citation type="submission" date="2020-08" db="EMBL/GenBank/DDBJ databases">
        <title>Multicomponent nature underlies the extraordinary mechanical properties of spider dragline silk.</title>
        <authorList>
            <person name="Kono N."/>
            <person name="Nakamura H."/>
            <person name="Mori M."/>
            <person name="Yoshida Y."/>
            <person name="Ohtoshi R."/>
            <person name="Malay A.D."/>
            <person name="Moran D.A.P."/>
            <person name="Tomita M."/>
            <person name="Numata K."/>
            <person name="Arakawa K."/>
        </authorList>
    </citation>
    <scope>NUCLEOTIDE SEQUENCE</scope>
</reference>
<dbReference type="Proteomes" id="UP000887159">
    <property type="component" value="Unassembled WGS sequence"/>
</dbReference>
<dbReference type="AlphaFoldDB" id="A0A8X6WK88"/>
<evidence type="ECO:0000313" key="1">
    <source>
        <dbReference type="EMBL" id="GFY36638.1"/>
    </source>
</evidence>
<dbReference type="EMBL" id="BMAU01021437">
    <property type="protein sequence ID" value="GFY36638.1"/>
    <property type="molecule type" value="Genomic_DNA"/>
</dbReference>
<proteinExistence type="predicted"/>
<name>A0A8X6WK88_TRICX</name>
<comment type="caution">
    <text evidence="1">The sequence shown here is derived from an EMBL/GenBank/DDBJ whole genome shotgun (WGS) entry which is preliminary data.</text>
</comment>
<protein>
    <submittedName>
        <fullName evidence="1">Transposable element Tcb1 transposase</fullName>
    </submittedName>
</protein>
<evidence type="ECO:0000313" key="2">
    <source>
        <dbReference type="Proteomes" id="UP000887159"/>
    </source>
</evidence>
<gene>
    <name evidence="1" type="primary">X975_03256</name>
    <name evidence="1" type="ORF">TNCV_28421</name>
</gene>
<organism evidence="1 2">
    <name type="scientific">Trichonephila clavipes</name>
    <name type="common">Golden silk orbweaver</name>
    <name type="synonym">Nephila clavipes</name>
    <dbReference type="NCBI Taxonomy" id="2585209"/>
    <lineage>
        <taxon>Eukaryota</taxon>
        <taxon>Metazoa</taxon>
        <taxon>Ecdysozoa</taxon>
        <taxon>Arthropoda</taxon>
        <taxon>Chelicerata</taxon>
        <taxon>Arachnida</taxon>
        <taxon>Araneae</taxon>
        <taxon>Araneomorphae</taxon>
        <taxon>Entelegynae</taxon>
        <taxon>Araneoidea</taxon>
        <taxon>Nephilidae</taxon>
        <taxon>Trichonephila</taxon>
    </lineage>
</organism>